<reference evidence="1 2" key="1">
    <citation type="submission" date="2019-07" db="EMBL/GenBank/DDBJ databases">
        <title>De Novo Assembly of kiwifruit Actinidia rufa.</title>
        <authorList>
            <person name="Sugita-Konishi S."/>
            <person name="Sato K."/>
            <person name="Mori E."/>
            <person name="Abe Y."/>
            <person name="Kisaki G."/>
            <person name="Hamano K."/>
            <person name="Suezawa K."/>
            <person name="Otani M."/>
            <person name="Fukuda T."/>
            <person name="Manabe T."/>
            <person name="Gomi K."/>
            <person name="Tabuchi M."/>
            <person name="Akimitsu K."/>
            <person name="Kataoka I."/>
        </authorList>
    </citation>
    <scope>NUCLEOTIDE SEQUENCE [LARGE SCALE GENOMIC DNA]</scope>
    <source>
        <strain evidence="2">cv. Fuchu</strain>
    </source>
</reference>
<organism evidence="1 2">
    <name type="scientific">Actinidia rufa</name>
    <dbReference type="NCBI Taxonomy" id="165716"/>
    <lineage>
        <taxon>Eukaryota</taxon>
        <taxon>Viridiplantae</taxon>
        <taxon>Streptophyta</taxon>
        <taxon>Embryophyta</taxon>
        <taxon>Tracheophyta</taxon>
        <taxon>Spermatophyta</taxon>
        <taxon>Magnoliopsida</taxon>
        <taxon>eudicotyledons</taxon>
        <taxon>Gunneridae</taxon>
        <taxon>Pentapetalae</taxon>
        <taxon>asterids</taxon>
        <taxon>Ericales</taxon>
        <taxon>Actinidiaceae</taxon>
        <taxon>Actinidia</taxon>
    </lineage>
</organism>
<evidence type="ECO:0000313" key="1">
    <source>
        <dbReference type="EMBL" id="GFY82555.1"/>
    </source>
</evidence>
<dbReference type="Proteomes" id="UP000585474">
    <property type="component" value="Unassembled WGS sequence"/>
</dbReference>
<dbReference type="AlphaFoldDB" id="A0A7J0E856"/>
<proteinExistence type="predicted"/>
<evidence type="ECO:0000313" key="2">
    <source>
        <dbReference type="Proteomes" id="UP000585474"/>
    </source>
</evidence>
<dbReference type="OrthoDB" id="6105938at2759"/>
<accession>A0A7J0E856</accession>
<gene>
    <name evidence="1" type="ORF">Acr_02g0007950</name>
</gene>
<dbReference type="EMBL" id="BJWL01000002">
    <property type="protein sequence ID" value="GFY82555.1"/>
    <property type="molecule type" value="Genomic_DNA"/>
</dbReference>
<name>A0A7J0E856_9ERIC</name>
<comment type="caution">
    <text evidence="1">The sequence shown here is derived from an EMBL/GenBank/DDBJ whole genome shotgun (WGS) entry which is preliminary data.</text>
</comment>
<sequence length="133" mass="14527">MVLDLDLNDPPAPAESIITVDDAVDLSLSIGLPWESGLLQIQTTTGLEAVDDDVVICSPRSFAEAREKARRNRGVVEVNDAESVFRRGHSELIAISIPSGNNRRRRGPTKHTIVNGVGDHCINLESNEKFKVL</sequence>
<keyword evidence="2" id="KW-1185">Reference proteome</keyword>
<protein>
    <submittedName>
        <fullName evidence="1">Uncharacterized protein</fullName>
    </submittedName>
</protein>